<organism evidence="1 2">
    <name type="scientific">Rhizodiscina lignyota</name>
    <dbReference type="NCBI Taxonomy" id="1504668"/>
    <lineage>
        <taxon>Eukaryota</taxon>
        <taxon>Fungi</taxon>
        <taxon>Dikarya</taxon>
        <taxon>Ascomycota</taxon>
        <taxon>Pezizomycotina</taxon>
        <taxon>Dothideomycetes</taxon>
        <taxon>Pleosporomycetidae</taxon>
        <taxon>Aulographales</taxon>
        <taxon>Rhizodiscinaceae</taxon>
        <taxon>Rhizodiscina</taxon>
    </lineage>
</organism>
<comment type="caution">
    <text evidence="1">The sequence shown here is derived from an EMBL/GenBank/DDBJ whole genome shotgun (WGS) entry which is preliminary data.</text>
</comment>
<dbReference type="EMBL" id="ML978124">
    <property type="protein sequence ID" value="KAF2101038.1"/>
    <property type="molecule type" value="Genomic_DNA"/>
</dbReference>
<evidence type="ECO:0000313" key="1">
    <source>
        <dbReference type="EMBL" id="KAF2101038.1"/>
    </source>
</evidence>
<accession>A0A9P4M7Z7</accession>
<dbReference type="AlphaFoldDB" id="A0A9P4M7Z7"/>
<dbReference type="GO" id="GO:0005739">
    <property type="term" value="C:mitochondrion"/>
    <property type="evidence" value="ECO:0007669"/>
    <property type="project" value="TreeGrafter"/>
</dbReference>
<dbReference type="Gene3D" id="3.30.1330.40">
    <property type="entry name" value="RutC-like"/>
    <property type="match status" value="1"/>
</dbReference>
<dbReference type="Proteomes" id="UP000799772">
    <property type="component" value="Unassembled WGS sequence"/>
</dbReference>
<gene>
    <name evidence="1" type="ORF">NA57DRAFT_55104</name>
</gene>
<dbReference type="InterPro" id="IPR035959">
    <property type="entry name" value="RutC-like_sf"/>
</dbReference>
<proteinExistence type="predicted"/>
<evidence type="ECO:0000313" key="2">
    <source>
        <dbReference type="Proteomes" id="UP000799772"/>
    </source>
</evidence>
<sequence>MANLEYVNAPGAGEFMSSNFPYSQCVKLPNGIVKLAGQGGWDTQTAALEANGDADKFQVDLAFQNIENQLKAAGLKGWEDVYLVRSYHVDMAGSFDATVANLRKWCNHKPLWTCISVPRLALPQMRIEIDIEAWDSSKSS</sequence>
<dbReference type="PANTHER" id="PTHR11803">
    <property type="entry name" value="2-IMINOBUTANOATE/2-IMINOPROPANOATE DEAMINASE RIDA"/>
    <property type="match status" value="1"/>
</dbReference>
<dbReference type="InterPro" id="IPR006175">
    <property type="entry name" value="YjgF/YER057c/UK114"/>
</dbReference>
<dbReference type="Pfam" id="PF01042">
    <property type="entry name" value="Ribonuc_L-PSP"/>
    <property type="match status" value="1"/>
</dbReference>
<protein>
    <submittedName>
        <fullName evidence="1">Endoribonuclease L-PSP/chorismate mutase-like protein</fullName>
    </submittedName>
</protein>
<dbReference type="SUPFAM" id="SSF55298">
    <property type="entry name" value="YjgF-like"/>
    <property type="match status" value="1"/>
</dbReference>
<dbReference type="GO" id="GO:0019239">
    <property type="term" value="F:deaminase activity"/>
    <property type="evidence" value="ECO:0007669"/>
    <property type="project" value="TreeGrafter"/>
</dbReference>
<reference evidence="1" key="1">
    <citation type="journal article" date="2020" name="Stud. Mycol.">
        <title>101 Dothideomycetes genomes: a test case for predicting lifestyles and emergence of pathogens.</title>
        <authorList>
            <person name="Haridas S."/>
            <person name="Albert R."/>
            <person name="Binder M."/>
            <person name="Bloem J."/>
            <person name="Labutti K."/>
            <person name="Salamov A."/>
            <person name="Andreopoulos B."/>
            <person name="Baker S."/>
            <person name="Barry K."/>
            <person name="Bills G."/>
            <person name="Bluhm B."/>
            <person name="Cannon C."/>
            <person name="Castanera R."/>
            <person name="Culley D."/>
            <person name="Daum C."/>
            <person name="Ezra D."/>
            <person name="Gonzalez J."/>
            <person name="Henrissat B."/>
            <person name="Kuo A."/>
            <person name="Liang C."/>
            <person name="Lipzen A."/>
            <person name="Lutzoni F."/>
            <person name="Magnuson J."/>
            <person name="Mondo S."/>
            <person name="Nolan M."/>
            <person name="Ohm R."/>
            <person name="Pangilinan J."/>
            <person name="Park H.-J."/>
            <person name="Ramirez L."/>
            <person name="Alfaro M."/>
            <person name="Sun H."/>
            <person name="Tritt A."/>
            <person name="Yoshinaga Y."/>
            <person name="Zwiers L.-H."/>
            <person name="Turgeon B."/>
            <person name="Goodwin S."/>
            <person name="Spatafora J."/>
            <person name="Crous P."/>
            <person name="Grigoriev I."/>
        </authorList>
    </citation>
    <scope>NUCLEOTIDE SEQUENCE</scope>
    <source>
        <strain evidence="1">CBS 133067</strain>
    </source>
</reference>
<keyword evidence="2" id="KW-1185">Reference proteome</keyword>
<dbReference type="PANTHER" id="PTHR11803:SF39">
    <property type="entry name" value="2-IMINOBUTANOATE_2-IMINOPROPANOATE DEAMINASE"/>
    <property type="match status" value="1"/>
</dbReference>
<dbReference type="OrthoDB" id="309640at2759"/>
<dbReference type="GO" id="GO:0005829">
    <property type="term" value="C:cytosol"/>
    <property type="evidence" value="ECO:0007669"/>
    <property type="project" value="TreeGrafter"/>
</dbReference>
<name>A0A9P4M7Z7_9PEZI</name>